<dbReference type="InterPro" id="IPR024934">
    <property type="entry name" value="Rubredoxin-like_dom"/>
</dbReference>
<dbReference type="Proteomes" id="UP001196408">
    <property type="component" value="Unassembled WGS sequence"/>
</dbReference>
<dbReference type="AlphaFoldDB" id="A0AAW4MW25"/>
<dbReference type="RefSeq" id="WP_022425517.1">
    <property type="nucleotide sequence ID" value="NZ_CABIWU010000075.1"/>
</dbReference>
<sequence length="38" mass="4373">MKWVCKVCGYVYEGDELPEDYVCPLCGVGPEEFEKVEE</sequence>
<dbReference type="EMBL" id="JAHOEF010000035">
    <property type="protein sequence ID" value="MBV3382885.1"/>
    <property type="molecule type" value="Genomic_DNA"/>
</dbReference>
<protein>
    <submittedName>
        <fullName evidence="3">Rubredoxin</fullName>
    </submittedName>
</protein>
<comment type="cofactor">
    <cofactor evidence="1">
        <name>Fe(3+)</name>
        <dbReference type="ChEBI" id="CHEBI:29034"/>
    </cofactor>
</comment>
<gene>
    <name evidence="3" type="ORF">KSV97_06555</name>
    <name evidence="4" type="ORF">KSW06_06505</name>
</gene>
<dbReference type="Gene3D" id="2.20.28.10">
    <property type="match status" value="1"/>
</dbReference>
<dbReference type="InterPro" id="IPR048574">
    <property type="entry name" value="RUBY_RBDX"/>
</dbReference>
<feature type="domain" description="Rubredoxin-like" evidence="2">
    <location>
        <begin position="2"/>
        <end position="36"/>
    </location>
</feature>
<dbReference type="EMBL" id="JAHOEL010000034">
    <property type="protein sequence ID" value="MBV3392904.1"/>
    <property type="molecule type" value="Genomic_DNA"/>
</dbReference>
<dbReference type="Proteomes" id="UP001197492">
    <property type="component" value="Unassembled WGS sequence"/>
</dbReference>
<dbReference type="PROSITE" id="PS50903">
    <property type="entry name" value="RUBREDOXIN_LIKE"/>
    <property type="match status" value="1"/>
</dbReference>
<dbReference type="SUPFAM" id="SSF57802">
    <property type="entry name" value="Rubredoxin-like"/>
    <property type="match status" value="1"/>
</dbReference>
<accession>A0AAW4MW25</accession>
<dbReference type="GO" id="GO:0005506">
    <property type="term" value="F:iron ion binding"/>
    <property type="evidence" value="ECO:0007669"/>
    <property type="project" value="InterPro"/>
</dbReference>
<reference evidence="3 6" key="1">
    <citation type="submission" date="2021-06" db="EMBL/GenBank/DDBJ databases">
        <title>Collection of gut derived symbiotic bacterial strains cultured from healthy donors.</title>
        <authorList>
            <person name="Lin H."/>
            <person name="Littmann E."/>
            <person name="Pamer E.G."/>
        </authorList>
    </citation>
    <scope>NUCLEOTIDE SEQUENCE</scope>
    <source>
        <strain evidence="4 6">MSK.21.70</strain>
        <strain evidence="3">MSK.21.82</strain>
    </source>
</reference>
<evidence type="ECO:0000259" key="2">
    <source>
        <dbReference type="PROSITE" id="PS50903"/>
    </source>
</evidence>
<evidence type="ECO:0000313" key="6">
    <source>
        <dbReference type="Proteomes" id="UP001197492"/>
    </source>
</evidence>
<evidence type="ECO:0000313" key="5">
    <source>
        <dbReference type="Proteomes" id="UP001196408"/>
    </source>
</evidence>
<keyword evidence="6" id="KW-1185">Reference proteome</keyword>
<organism evidence="3 5">
    <name type="scientific">Catenibacterium mitsuokai</name>
    <dbReference type="NCBI Taxonomy" id="100886"/>
    <lineage>
        <taxon>Bacteria</taxon>
        <taxon>Bacillati</taxon>
        <taxon>Bacillota</taxon>
        <taxon>Erysipelotrichia</taxon>
        <taxon>Erysipelotrichales</taxon>
        <taxon>Coprobacillaceae</taxon>
        <taxon>Catenibacterium</taxon>
    </lineage>
</organism>
<dbReference type="GeneID" id="301324011"/>
<evidence type="ECO:0000313" key="4">
    <source>
        <dbReference type="EMBL" id="MBV3392904.1"/>
    </source>
</evidence>
<evidence type="ECO:0000256" key="1">
    <source>
        <dbReference type="ARBA" id="ARBA00001965"/>
    </source>
</evidence>
<evidence type="ECO:0000313" key="3">
    <source>
        <dbReference type="EMBL" id="MBV3382885.1"/>
    </source>
</evidence>
<proteinExistence type="predicted"/>
<name>A0AAW4MW25_9FIRM</name>
<comment type="caution">
    <text evidence="3">The sequence shown here is derived from an EMBL/GenBank/DDBJ whole genome shotgun (WGS) entry which is preliminary data.</text>
</comment>
<dbReference type="Pfam" id="PF21349">
    <property type="entry name" value="RUBY_RBDX"/>
    <property type="match status" value="1"/>
</dbReference>